<dbReference type="CDD" id="cd04301">
    <property type="entry name" value="NAT_SF"/>
    <property type="match status" value="1"/>
</dbReference>
<dbReference type="PROSITE" id="PS51186">
    <property type="entry name" value="GNAT"/>
    <property type="match status" value="1"/>
</dbReference>
<dbReference type="SUPFAM" id="SSF55729">
    <property type="entry name" value="Acyl-CoA N-acyltransferases (Nat)"/>
    <property type="match status" value="1"/>
</dbReference>
<dbReference type="InterPro" id="IPR000182">
    <property type="entry name" value="GNAT_dom"/>
</dbReference>
<dbReference type="Proteomes" id="UP000297983">
    <property type="component" value="Unassembled WGS sequence"/>
</dbReference>
<evidence type="ECO:0000259" key="1">
    <source>
        <dbReference type="PROSITE" id="PS51186"/>
    </source>
</evidence>
<dbReference type="InterPro" id="IPR016181">
    <property type="entry name" value="Acyl_CoA_acyltransferase"/>
</dbReference>
<protein>
    <submittedName>
        <fullName evidence="2">GNAT family N-acetyltransferase</fullName>
    </submittedName>
</protein>
<reference evidence="2 3" key="1">
    <citation type="submission" date="2019-03" db="EMBL/GenBank/DDBJ databases">
        <title>Genomics of glacier-inhabiting Cryobacterium strains.</title>
        <authorList>
            <person name="Liu Q."/>
            <person name="Xin Y.-H."/>
        </authorList>
    </citation>
    <scope>NUCLEOTIDE SEQUENCE [LARGE SCALE GENOMIC DNA]</scope>
    <source>
        <strain evidence="2 3">Hz16</strain>
    </source>
</reference>
<proteinExistence type="predicted"/>
<dbReference type="GO" id="GO:0016747">
    <property type="term" value="F:acyltransferase activity, transferring groups other than amino-acyl groups"/>
    <property type="evidence" value="ECO:0007669"/>
    <property type="project" value="InterPro"/>
</dbReference>
<name>A0A4R9AQB2_9MICO</name>
<feature type="domain" description="N-acetyltransferase" evidence="1">
    <location>
        <begin position="24"/>
        <end position="158"/>
    </location>
</feature>
<dbReference type="Gene3D" id="3.40.630.30">
    <property type="match status" value="1"/>
</dbReference>
<dbReference type="AlphaFoldDB" id="A0A4R9AQB2"/>
<dbReference type="EMBL" id="SOHL01000028">
    <property type="protein sequence ID" value="TFD67358.1"/>
    <property type="molecule type" value="Genomic_DNA"/>
</dbReference>
<accession>A0A4R9AQB2</accession>
<gene>
    <name evidence="2" type="ORF">E3T50_15205</name>
</gene>
<dbReference type="RefSeq" id="WP_134553155.1">
    <property type="nucleotide sequence ID" value="NZ_SOHL01000028.1"/>
</dbReference>
<evidence type="ECO:0000313" key="2">
    <source>
        <dbReference type="EMBL" id="TFD67358.1"/>
    </source>
</evidence>
<keyword evidence="2" id="KW-0808">Transferase</keyword>
<organism evidence="2 3">
    <name type="scientific">Cryobacterium gelidum</name>
    <dbReference type="NCBI Taxonomy" id="1259164"/>
    <lineage>
        <taxon>Bacteria</taxon>
        <taxon>Bacillati</taxon>
        <taxon>Actinomycetota</taxon>
        <taxon>Actinomycetes</taxon>
        <taxon>Micrococcales</taxon>
        <taxon>Microbacteriaceae</taxon>
        <taxon>Cryobacterium</taxon>
    </lineage>
</organism>
<comment type="caution">
    <text evidence="2">The sequence shown here is derived from an EMBL/GenBank/DDBJ whole genome shotgun (WGS) entry which is preliminary data.</text>
</comment>
<dbReference type="Pfam" id="PF00583">
    <property type="entry name" value="Acetyltransf_1"/>
    <property type="match status" value="1"/>
</dbReference>
<evidence type="ECO:0000313" key="3">
    <source>
        <dbReference type="Proteomes" id="UP000297983"/>
    </source>
</evidence>
<keyword evidence="3" id="KW-1185">Reference proteome</keyword>
<sequence length="158" mass="17114">MSVKLNSMPNDRLGSWIMNSSKTYELSRRKAGDSAEVAAEKARTSFETSFPEGSPALGHRVYDIVATETESAAEVVGFLWIAPLTEGSDAWWVFDIAVDEHHRGAGYGRAAMQLAEKAASENGAATLGLNVFGYNTVARGLYDSLGYETTAVQMRKTV</sequence>